<proteinExistence type="predicted"/>
<dbReference type="GO" id="GO:0006402">
    <property type="term" value="P:mRNA catabolic process"/>
    <property type="evidence" value="ECO:0007669"/>
    <property type="project" value="TreeGrafter"/>
</dbReference>
<dbReference type="Proteomes" id="UP000239649">
    <property type="component" value="Unassembled WGS sequence"/>
</dbReference>
<comment type="caution">
    <text evidence="2">The sequence shown here is derived from an EMBL/GenBank/DDBJ whole genome shotgun (WGS) entry which is preliminary data.</text>
</comment>
<sequence length="879" mass="92783">MVLQTLLGKLKQQSAAMAAATASLSRLAAGAPTAAASGAPRGVRSAATGAAAGGMSAILAGEQQQYAPPPLRASHLASASYHSAAGCAHPGLSPQRLINLAAAAAAPPPSHLLSSGAASTPPCASLCSVGTARLQLPVGRRRLVTAAAAEDAAEHECSVHYDGSDAVGVGSLFEFERGQQYYVGRAIKTLAQGWQVEAESGVIYSVKHPDIKFVLPGGPGASPEALRDLAAAAQSLAGQEGLLELAWELAADSGPLPELTAPHMADLLFNSTSAAACAAALRLLRADRLYFKQVGRSPPKFAPRSRADVESLQAAAQQQQEAATEWARFAGDVAAAQAAPRASKPGEDAWRAGPHATRLAAVAALALGDVLPSSEEYRLACKTLADLGKTPAAQDAAELLQSIGWWPPHLQLGLVQAGVSDAFTPELEDAAQQLLASPPPDPDAGRRRDFTGSAHSVVTIDDASTTEIDDGLSLERLADGSIKVWVHVADPSRWVAPGSALAREACARSKSMYLPTGVVPMFPKCLAEGPFSLRQGVPTEVVSVGARLSPGGALLADTVEVVPSRVAPARRLTYVDVDEMLVECDAEQEPDLFALQELAERRRRYRAACGATEIAMPESNVRVERAHEEQPTVEIEAEDQYGSAARQMVAEMMILAGEAVGALGGTLKVPLPYRGQAEPMLPGAAELAVVPPGPCQAVMLRQRMTRSQTLTHAPLRHAGLGLDAYVQFTSPIRRYGDLLAHWQLKAALRGEAPPQSADQLGDEMEAVATTMQRLTKLEREVESYWVAEYFRQATAEDPRSAWGATFLCWLKQEVGLARVLVNGLGLETVVKVDHAVQPGELVFVKVGHTDVRSGMWRLAVIHQAQAQASNLVNAHAFYK</sequence>
<accession>A0A2P6VMS7</accession>
<dbReference type="SUPFAM" id="SSF50249">
    <property type="entry name" value="Nucleic acid-binding proteins"/>
    <property type="match status" value="1"/>
</dbReference>
<dbReference type="InterPro" id="IPR056404">
    <property type="entry name" value="HTH_RNase_II"/>
</dbReference>
<organism evidence="2 3">
    <name type="scientific">Micractinium conductrix</name>
    <dbReference type="NCBI Taxonomy" id="554055"/>
    <lineage>
        <taxon>Eukaryota</taxon>
        <taxon>Viridiplantae</taxon>
        <taxon>Chlorophyta</taxon>
        <taxon>core chlorophytes</taxon>
        <taxon>Trebouxiophyceae</taxon>
        <taxon>Chlorellales</taxon>
        <taxon>Chlorellaceae</taxon>
        <taxon>Chlorella clade</taxon>
        <taxon>Micractinium</taxon>
    </lineage>
</organism>
<dbReference type="Pfam" id="PF00773">
    <property type="entry name" value="RNB"/>
    <property type="match status" value="2"/>
</dbReference>
<keyword evidence="3" id="KW-1185">Reference proteome</keyword>
<dbReference type="InterPro" id="IPR050180">
    <property type="entry name" value="RNR_Ribonuclease"/>
</dbReference>
<evidence type="ECO:0000259" key="1">
    <source>
        <dbReference type="SMART" id="SM00955"/>
    </source>
</evidence>
<dbReference type="Pfam" id="PF23161">
    <property type="entry name" value="HTH_RNase_II"/>
    <property type="match status" value="1"/>
</dbReference>
<dbReference type="InterPro" id="IPR012340">
    <property type="entry name" value="NA-bd_OB-fold"/>
</dbReference>
<protein>
    <submittedName>
        <fullName evidence="2">Ribonuclease</fullName>
    </submittedName>
</protein>
<dbReference type="STRING" id="554055.A0A2P6VMS7"/>
<dbReference type="GO" id="GO:0000932">
    <property type="term" value="C:P-body"/>
    <property type="evidence" value="ECO:0007669"/>
    <property type="project" value="TreeGrafter"/>
</dbReference>
<reference evidence="2 3" key="1">
    <citation type="journal article" date="2018" name="Plant J.">
        <title>Genome sequences of Chlorella sorokiniana UTEX 1602 and Micractinium conductrix SAG 241.80: implications to maltose excretion by a green alga.</title>
        <authorList>
            <person name="Arriola M.B."/>
            <person name="Velmurugan N."/>
            <person name="Zhang Y."/>
            <person name="Plunkett M.H."/>
            <person name="Hondzo H."/>
            <person name="Barney B.M."/>
        </authorList>
    </citation>
    <scope>NUCLEOTIDE SEQUENCE [LARGE SCALE GENOMIC DNA]</scope>
    <source>
        <strain evidence="2 3">SAG 241.80</strain>
    </source>
</reference>
<dbReference type="SMART" id="SM00955">
    <property type="entry name" value="RNB"/>
    <property type="match status" value="1"/>
</dbReference>
<dbReference type="GO" id="GO:0000175">
    <property type="term" value="F:3'-5'-RNA exonuclease activity"/>
    <property type="evidence" value="ECO:0007669"/>
    <property type="project" value="TreeGrafter"/>
</dbReference>
<evidence type="ECO:0000313" key="3">
    <source>
        <dbReference type="Proteomes" id="UP000239649"/>
    </source>
</evidence>
<dbReference type="InterPro" id="IPR057324">
    <property type="entry name" value="WH_RNase_II"/>
</dbReference>
<name>A0A2P6VMS7_9CHLO</name>
<dbReference type="Pfam" id="PF25255">
    <property type="entry name" value="WHD_RNase_II"/>
    <property type="match status" value="1"/>
</dbReference>
<gene>
    <name evidence="2" type="ORF">C2E20_1212</name>
</gene>
<dbReference type="OrthoDB" id="2285229at2759"/>
<dbReference type="PANTHER" id="PTHR23355:SF42">
    <property type="entry name" value="RIBONUCLEASE II, CHLOROPLASTIC_MITOCHONDRIAL"/>
    <property type="match status" value="1"/>
</dbReference>
<dbReference type="EMBL" id="LHPF02000002">
    <property type="protein sequence ID" value="PSC75412.1"/>
    <property type="molecule type" value="Genomic_DNA"/>
</dbReference>
<dbReference type="PANTHER" id="PTHR23355">
    <property type="entry name" value="RIBONUCLEASE"/>
    <property type="match status" value="1"/>
</dbReference>
<evidence type="ECO:0000313" key="2">
    <source>
        <dbReference type="EMBL" id="PSC75412.1"/>
    </source>
</evidence>
<dbReference type="InterPro" id="IPR001900">
    <property type="entry name" value="RNase_II/R"/>
</dbReference>
<dbReference type="GO" id="GO:0003723">
    <property type="term" value="F:RNA binding"/>
    <property type="evidence" value="ECO:0007669"/>
    <property type="project" value="InterPro"/>
</dbReference>
<feature type="domain" description="RNB" evidence="1">
    <location>
        <begin position="447"/>
        <end position="750"/>
    </location>
</feature>
<dbReference type="AlphaFoldDB" id="A0A2P6VMS7"/>